<dbReference type="Pfam" id="PF13185">
    <property type="entry name" value="GAF_2"/>
    <property type="match status" value="1"/>
</dbReference>
<name>A0ABY4R5M7_9ACTN</name>
<dbReference type="SUPFAM" id="SSF55781">
    <property type="entry name" value="GAF domain-like"/>
    <property type="match status" value="1"/>
</dbReference>
<dbReference type="RefSeq" id="WP_249774142.1">
    <property type="nucleotide sequence ID" value="NZ_CP097332.1"/>
</dbReference>
<dbReference type="CDD" id="cd01948">
    <property type="entry name" value="EAL"/>
    <property type="match status" value="1"/>
</dbReference>
<evidence type="ECO:0000259" key="2">
    <source>
        <dbReference type="PROSITE" id="PS50883"/>
    </source>
</evidence>
<protein>
    <submittedName>
        <fullName evidence="3">EAL domain-containing protein</fullName>
    </submittedName>
</protein>
<dbReference type="PROSITE" id="PS50883">
    <property type="entry name" value="EAL"/>
    <property type="match status" value="1"/>
</dbReference>
<dbReference type="SMART" id="SM00065">
    <property type="entry name" value="GAF"/>
    <property type="match status" value="1"/>
</dbReference>
<sequence>MGALSLDTSETCGGAGDSVRRPDELDEQIERLLHTARVHLDMDVAWVTQFIAGDQIVRVISGAADSLPVRPGSVVPLEHTFCVRVVSEVLPNAIPDARTHPLTRDLTITGAQAIGAYIGVPLREASGEPMGMLCCLAGTARPALNQDSVHFLELMAQLISGFVHGERIPRHLVSAPDEAAAVREIVRSQDLRMVFQPVVRLRDNHAVAFEALARFDGDLFASPAHAFAAAHRIGLGSELEQLAIDRAISDCHDLPEDSRLTVNVSAEALVQPRVQEAVLGRLSCGLTVELTEHTEIHDYDRVRDAIGRLRGAGVALAVDDAGAGFASLRHILQLRPDVIKLDIDITRDVDTDPYRHSLTRSLAGFARDIGAMLVAEGVQTPAEHRCLIELEVEYAQGFYYGRPEPAQAWRTGDLQLI</sequence>
<dbReference type="InterPro" id="IPR050706">
    <property type="entry name" value="Cyclic-di-GMP_PDE-like"/>
</dbReference>
<accession>A0ABY4R5M7</accession>
<dbReference type="Gene3D" id="3.20.20.450">
    <property type="entry name" value="EAL domain"/>
    <property type="match status" value="1"/>
</dbReference>
<dbReference type="Proteomes" id="UP001056336">
    <property type="component" value="Chromosome"/>
</dbReference>
<dbReference type="Pfam" id="PF00563">
    <property type="entry name" value="EAL"/>
    <property type="match status" value="1"/>
</dbReference>
<dbReference type="SUPFAM" id="SSF141868">
    <property type="entry name" value="EAL domain-like"/>
    <property type="match status" value="1"/>
</dbReference>
<dbReference type="PANTHER" id="PTHR33121">
    <property type="entry name" value="CYCLIC DI-GMP PHOSPHODIESTERASE PDEF"/>
    <property type="match status" value="1"/>
</dbReference>
<dbReference type="InterPro" id="IPR001633">
    <property type="entry name" value="EAL_dom"/>
</dbReference>
<dbReference type="InterPro" id="IPR003018">
    <property type="entry name" value="GAF"/>
</dbReference>
<dbReference type="InterPro" id="IPR035919">
    <property type="entry name" value="EAL_sf"/>
</dbReference>
<evidence type="ECO:0000256" key="1">
    <source>
        <dbReference type="SAM" id="MobiDB-lite"/>
    </source>
</evidence>
<dbReference type="PANTHER" id="PTHR33121:SF76">
    <property type="entry name" value="SIGNALING PROTEIN"/>
    <property type="match status" value="1"/>
</dbReference>
<feature type="compositionally biased region" description="Polar residues" evidence="1">
    <location>
        <begin position="1"/>
        <end position="11"/>
    </location>
</feature>
<evidence type="ECO:0000313" key="4">
    <source>
        <dbReference type="Proteomes" id="UP001056336"/>
    </source>
</evidence>
<proteinExistence type="predicted"/>
<dbReference type="EMBL" id="CP097332">
    <property type="protein sequence ID" value="UQX90246.1"/>
    <property type="molecule type" value="Genomic_DNA"/>
</dbReference>
<keyword evidence="4" id="KW-1185">Reference proteome</keyword>
<gene>
    <name evidence="3" type="ORF">M6D93_09660</name>
</gene>
<dbReference type="SMART" id="SM00052">
    <property type="entry name" value="EAL"/>
    <property type="match status" value="1"/>
</dbReference>
<reference evidence="3" key="1">
    <citation type="journal article" date="2018" name="Int. J. Syst. Evol. Microbiol.">
        <title>Jatrophihabitans telluris sp. nov., isolated from sediment soil of lava forest wetlands and the emended description of the genus Jatrophihabitans.</title>
        <authorList>
            <person name="Lee K.C."/>
            <person name="Suh M.K."/>
            <person name="Eom M.K."/>
            <person name="Kim K.K."/>
            <person name="Kim J.S."/>
            <person name="Kim D.S."/>
            <person name="Ko S.H."/>
            <person name="Shin Y.K."/>
            <person name="Lee J.S."/>
        </authorList>
    </citation>
    <scope>NUCLEOTIDE SEQUENCE</scope>
    <source>
        <strain evidence="3">N237</strain>
    </source>
</reference>
<dbReference type="InterPro" id="IPR029016">
    <property type="entry name" value="GAF-like_dom_sf"/>
</dbReference>
<feature type="domain" description="EAL" evidence="2">
    <location>
        <begin position="175"/>
        <end position="417"/>
    </location>
</feature>
<dbReference type="Gene3D" id="3.30.450.40">
    <property type="match status" value="1"/>
</dbReference>
<evidence type="ECO:0000313" key="3">
    <source>
        <dbReference type="EMBL" id="UQX90246.1"/>
    </source>
</evidence>
<organism evidence="3 4">
    <name type="scientific">Jatrophihabitans telluris</name>
    <dbReference type="NCBI Taxonomy" id="2038343"/>
    <lineage>
        <taxon>Bacteria</taxon>
        <taxon>Bacillati</taxon>
        <taxon>Actinomycetota</taxon>
        <taxon>Actinomycetes</taxon>
        <taxon>Jatrophihabitantales</taxon>
        <taxon>Jatrophihabitantaceae</taxon>
        <taxon>Jatrophihabitans</taxon>
    </lineage>
</organism>
<reference evidence="3" key="2">
    <citation type="submission" date="2022-05" db="EMBL/GenBank/DDBJ databases">
        <authorList>
            <person name="Kim J.-S."/>
            <person name="Lee K."/>
            <person name="Suh M."/>
            <person name="Eom M."/>
            <person name="Kim J.-S."/>
            <person name="Kim D.-S."/>
            <person name="Ko S.-H."/>
            <person name="Shin Y."/>
            <person name="Lee J.-S."/>
        </authorList>
    </citation>
    <scope>NUCLEOTIDE SEQUENCE</scope>
    <source>
        <strain evidence="3">N237</strain>
    </source>
</reference>
<feature type="region of interest" description="Disordered" evidence="1">
    <location>
        <begin position="1"/>
        <end position="21"/>
    </location>
</feature>